<proteinExistence type="predicted"/>
<sequence length="77" mass="8440">MQLLAQGSMSRVRLPDSPVSLGACAAPPWMVEARALPSMEEAMAPPIEDEATRQPWICRPQVLQLHAKSTKVLCVRS</sequence>
<dbReference type="Gramene" id="KXG32107">
    <property type="protein sequence ID" value="KXG32107"/>
    <property type="gene ID" value="SORBI_3003G101600"/>
</dbReference>
<reference evidence="1 2" key="1">
    <citation type="journal article" date="2009" name="Nature">
        <title>The Sorghum bicolor genome and the diversification of grasses.</title>
        <authorList>
            <person name="Paterson A.H."/>
            <person name="Bowers J.E."/>
            <person name="Bruggmann R."/>
            <person name="Dubchak I."/>
            <person name="Grimwood J."/>
            <person name="Gundlach H."/>
            <person name="Haberer G."/>
            <person name="Hellsten U."/>
            <person name="Mitros T."/>
            <person name="Poliakov A."/>
            <person name="Schmutz J."/>
            <person name="Spannagl M."/>
            <person name="Tang H."/>
            <person name="Wang X."/>
            <person name="Wicker T."/>
            <person name="Bharti A.K."/>
            <person name="Chapman J."/>
            <person name="Feltus F.A."/>
            <person name="Gowik U."/>
            <person name="Grigoriev I.V."/>
            <person name="Lyons E."/>
            <person name="Maher C.A."/>
            <person name="Martis M."/>
            <person name="Narechania A."/>
            <person name="Otillar R.P."/>
            <person name="Penning B.W."/>
            <person name="Salamov A.A."/>
            <person name="Wang Y."/>
            <person name="Zhang L."/>
            <person name="Carpita N.C."/>
            <person name="Freeling M."/>
            <person name="Gingle A.R."/>
            <person name="Hash C.T."/>
            <person name="Keller B."/>
            <person name="Klein P."/>
            <person name="Kresovich S."/>
            <person name="McCann M.C."/>
            <person name="Ming R."/>
            <person name="Peterson D.G."/>
            <person name="Mehboob-ur-Rahman"/>
            <person name="Ware D."/>
            <person name="Westhoff P."/>
            <person name="Mayer K.F."/>
            <person name="Messing J."/>
            <person name="Rokhsar D.S."/>
        </authorList>
    </citation>
    <scope>NUCLEOTIDE SEQUENCE [LARGE SCALE GENOMIC DNA]</scope>
    <source>
        <strain evidence="2">cv. BTx623</strain>
    </source>
</reference>
<dbReference type="AlphaFoldDB" id="A0A1B6Q2E9"/>
<reference evidence="2" key="2">
    <citation type="journal article" date="2018" name="Plant J.">
        <title>The Sorghum bicolor reference genome: improved assembly, gene annotations, a transcriptome atlas, and signatures of genome organization.</title>
        <authorList>
            <person name="McCormick R.F."/>
            <person name="Truong S.K."/>
            <person name="Sreedasyam A."/>
            <person name="Jenkins J."/>
            <person name="Shu S."/>
            <person name="Sims D."/>
            <person name="Kennedy M."/>
            <person name="Amirebrahimi M."/>
            <person name="Weers B.D."/>
            <person name="McKinley B."/>
            <person name="Mattison A."/>
            <person name="Morishige D.T."/>
            <person name="Grimwood J."/>
            <person name="Schmutz J."/>
            <person name="Mullet J.E."/>
        </authorList>
    </citation>
    <scope>NUCLEOTIDE SEQUENCE [LARGE SCALE GENOMIC DNA]</scope>
    <source>
        <strain evidence="2">cv. BTx623</strain>
    </source>
</reference>
<gene>
    <name evidence="1" type="ORF">SORBI_3003G101600</name>
</gene>
<dbReference type="Proteomes" id="UP000000768">
    <property type="component" value="Chromosome 3"/>
</dbReference>
<accession>A0A1B6Q2E9</accession>
<dbReference type="InParanoid" id="A0A1B6Q2E9"/>
<evidence type="ECO:0000313" key="1">
    <source>
        <dbReference type="EMBL" id="KXG32107.1"/>
    </source>
</evidence>
<evidence type="ECO:0000313" key="2">
    <source>
        <dbReference type="Proteomes" id="UP000000768"/>
    </source>
</evidence>
<protein>
    <submittedName>
        <fullName evidence="1">Uncharacterized protein</fullName>
    </submittedName>
</protein>
<organism evidence="1 2">
    <name type="scientific">Sorghum bicolor</name>
    <name type="common">Sorghum</name>
    <name type="synonym">Sorghum vulgare</name>
    <dbReference type="NCBI Taxonomy" id="4558"/>
    <lineage>
        <taxon>Eukaryota</taxon>
        <taxon>Viridiplantae</taxon>
        <taxon>Streptophyta</taxon>
        <taxon>Embryophyta</taxon>
        <taxon>Tracheophyta</taxon>
        <taxon>Spermatophyta</taxon>
        <taxon>Magnoliopsida</taxon>
        <taxon>Liliopsida</taxon>
        <taxon>Poales</taxon>
        <taxon>Poaceae</taxon>
        <taxon>PACMAD clade</taxon>
        <taxon>Panicoideae</taxon>
        <taxon>Andropogonodae</taxon>
        <taxon>Andropogoneae</taxon>
        <taxon>Sorghinae</taxon>
        <taxon>Sorghum</taxon>
    </lineage>
</organism>
<name>A0A1B6Q2E9_SORBI</name>
<dbReference type="EMBL" id="CM000762">
    <property type="protein sequence ID" value="KXG32107.1"/>
    <property type="molecule type" value="Genomic_DNA"/>
</dbReference>
<keyword evidence="2" id="KW-1185">Reference proteome</keyword>